<evidence type="ECO:0000256" key="3">
    <source>
        <dbReference type="SAM" id="MobiDB-lite"/>
    </source>
</evidence>
<dbReference type="AlphaFoldDB" id="A0A506UEV0"/>
<dbReference type="GO" id="GO:0016788">
    <property type="term" value="F:hydrolase activity, acting on ester bonds"/>
    <property type="evidence" value="ECO:0007669"/>
    <property type="project" value="TreeGrafter"/>
</dbReference>
<dbReference type="Pfam" id="PF00756">
    <property type="entry name" value="Esterase"/>
    <property type="match status" value="1"/>
</dbReference>
<evidence type="ECO:0000256" key="2">
    <source>
        <dbReference type="ARBA" id="ARBA00022801"/>
    </source>
</evidence>
<organism evidence="4 5">
    <name type="scientific">Martelella alba</name>
    <dbReference type="NCBI Taxonomy" id="2590451"/>
    <lineage>
        <taxon>Bacteria</taxon>
        <taxon>Pseudomonadati</taxon>
        <taxon>Pseudomonadota</taxon>
        <taxon>Alphaproteobacteria</taxon>
        <taxon>Hyphomicrobiales</taxon>
        <taxon>Aurantimonadaceae</taxon>
        <taxon>Martelella</taxon>
    </lineage>
</organism>
<keyword evidence="2 4" id="KW-0378">Hydrolase</keyword>
<keyword evidence="5" id="KW-1185">Reference proteome</keyword>
<gene>
    <name evidence="4" type="ORF">FJU08_07140</name>
</gene>
<protein>
    <submittedName>
        <fullName evidence="4">Alpha/beta hydrolase</fullName>
    </submittedName>
</protein>
<evidence type="ECO:0000313" key="4">
    <source>
        <dbReference type="EMBL" id="TPW31524.1"/>
    </source>
</evidence>
<evidence type="ECO:0000313" key="5">
    <source>
        <dbReference type="Proteomes" id="UP000318801"/>
    </source>
</evidence>
<comment type="similarity">
    <text evidence="1">Belongs to the esterase D family.</text>
</comment>
<dbReference type="Proteomes" id="UP000318801">
    <property type="component" value="Unassembled WGS sequence"/>
</dbReference>
<dbReference type="EMBL" id="VHLG01000003">
    <property type="protein sequence ID" value="TPW31524.1"/>
    <property type="molecule type" value="Genomic_DNA"/>
</dbReference>
<dbReference type="SUPFAM" id="SSF53474">
    <property type="entry name" value="alpha/beta-Hydrolases"/>
    <property type="match status" value="1"/>
</dbReference>
<dbReference type="PANTHER" id="PTHR40841">
    <property type="entry name" value="SIDEROPHORE TRIACETYLFUSARININE C ESTERASE"/>
    <property type="match status" value="1"/>
</dbReference>
<feature type="compositionally biased region" description="Polar residues" evidence="3">
    <location>
        <begin position="1"/>
        <end position="12"/>
    </location>
</feature>
<proteinExistence type="inferred from homology"/>
<accession>A0A506UEV0</accession>
<sequence length="306" mass="34775">MTLNERISSLTQMPEGDVKSSAASPSRQGHCLRFRLHSDANLEYEIFVSIPRQAAPSEGFPVLYMLDANADFALVVQVLERLTRRPEATGVEPAIIVGIGYPETEDYNQERRHLDFTAGTTDDAFYEGTSFTFGGQEAFVAFIRDRLKPVIRSYFPVRSEYETILGHSLGGYFVVEQAMTRPKLFSSYIAVSPSIWWDSERIFSHLANRPASPQRPIRLFLAAGGWETEPAPWQRLETPERTREHARLRQRRRMNGNIDLLSECCRKAYPDSVTLRTERIADEDHSSIYVACLPRALRFALPASVK</sequence>
<evidence type="ECO:0000256" key="1">
    <source>
        <dbReference type="ARBA" id="ARBA00005622"/>
    </source>
</evidence>
<dbReference type="OrthoDB" id="9784036at2"/>
<reference evidence="4 5" key="1">
    <citation type="submission" date="2019-06" db="EMBL/GenBank/DDBJ databases">
        <authorList>
            <person name="Li M."/>
        </authorList>
    </citation>
    <scope>NUCLEOTIDE SEQUENCE [LARGE SCALE GENOMIC DNA]</scope>
    <source>
        <strain evidence="4 5">BGMRC2036</strain>
    </source>
</reference>
<dbReference type="InterPro" id="IPR000801">
    <property type="entry name" value="Esterase-like"/>
</dbReference>
<dbReference type="InterPro" id="IPR029058">
    <property type="entry name" value="AB_hydrolase_fold"/>
</dbReference>
<dbReference type="InterPro" id="IPR052558">
    <property type="entry name" value="Siderophore_Hydrolase_D"/>
</dbReference>
<dbReference type="Gene3D" id="3.40.50.1820">
    <property type="entry name" value="alpha/beta hydrolase"/>
    <property type="match status" value="1"/>
</dbReference>
<dbReference type="PANTHER" id="PTHR40841:SF2">
    <property type="entry name" value="SIDEROPHORE-DEGRADING ESTERASE (EUROFUNG)"/>
    <property type="match status" value="1"/>
</dbReference>
<comment type="caution">
    <text evidence="4">The sequence shown here is derived from an EMBL/GenBank/DDBJ whole genome shotgun (WGS) entry which is preliminary data.</text>
</comment>
<feature type="region of interest" description="Disordered" evidence="3">
    <location>
        <begin position="1"/>
        <end position="25"/>
    </location>
</feature>
<name>A0A506UEV0_9HYPH</name>